<dbReference type="Proteomes" id="UP000182658">
    <property type="component" value="Unassembled WGS sequence"/>
</dbReference>
<feature type="compositionally biased region" description="Acidic residues" evidence="1">
    <location>
        <begin position="44"/>
        <end position="53"/>
    </location>
</feature>
<name>A0A1J7IZN2_9PEZI</name>
<evidence type="ECO:0000256" key="1">
    <source>
        <dbReference type="SAM" id="MobiDB-lite"/>
    </source>
</evidence>
<evidence type="ECO:0000313" key="3">
    <source>
        <dbReference type="Proteomes" id="UP000182658"/>
    </source>
</evidence>
<dbReference type="EMBL" id="KV875108">
    <property type="protein sequence ID" value="OIW23072.1"/>
    <property type="molecule type" value="Genomic_DNA"/>
</dbReference>
<dbReference type="InParanoid" id="A0A1J7IZN2"/>
<proteinExistence type="predicted"/>
<organism evidence="2 3">
    <name type="scientific">Coniochaeta ligniaria NRRL 30616</name>
    <dbReference type="NCBI Taxonomy" id="1408157"/>
    <lineage>
        <taxon>Eukaryota</taxon>
        <taxon>Fungi</taxon>
        <taxon>Dikarya</taxon>
        <taxon>Ascomycota</taxon>
        <taxon>Pezizomycotina</taxon>
        <taxon>Sordariomycetes</taxon>
        <taxon>Sordariomycetidae</taxon>
        <taxon>Coniochaetales</taxon>
        <taxon>Coniochaetaceae</taxon>
        <taxon>Coniochaeta</taxon>
    </lineage>
</organism>
<feature type="region of interest" description="Disordered" evidence="1">
    <location>
        <begin position="37"/>
        <end position="62"/>
    </location>
</feature>
<gene>
    <name evidence="2" type="ORF">CONLIGDRAFT_686842</name>
</gene>
<keyword evidence="3" id="KW-1185">Reference proteome</keyword>
<protein>
    <submittedName>
        <fullName evidence="2">Uncharacterized protein</fullName>
    </submittedName>
</protein>
<evidence type="ECO:0000313" key="2">
    <source>
        <dbReference type="EMBL" id="OIW23072.1"/>
    </source>
</evidence>
<sequence>MDAADETPELAKARLMLQALQVQTQFLVAELEKMAAGSAAAAATEEDDAEDDDASHRSLGLG</sequence>
<accession>A0A1J7IZN2</accession>
<reference evidence="2 3" key="1">
    <citation type="submission" date="2016-10" db="EMBL/GenBank/DDBJ databases">
        <title>Draft genome sequence of Coniochaeta ligniaria NRRL30616, a lignocellulolytic fungus for bioabatement of inhibitors in plant biomass hydrolysates.</title>
        <authorList>
            <consortium name="DOE Joint Genome Institute"/>
            <person name="Jimenez D.J."/>
            <person name="Hector R.E."/>
            <person name="Riley R."/>
            <person name="Sun H."/>
            <person name="Grigoriev I.V."/>
            <person name="Van Elsas J.D."/>
            <person name="Nichols N.N."/>
        </authorList>
    </citation>
    <scope>NUCLEOTIDE SEQUENCE [LARGE SCALE GENOMIC DNA]</scope>
    <source>
        <strain evidence="2 3">NRRL 30616</strain>
    </source>
</reference>
<dbReference type="AlphaFoldDB" id="A0A1J7IZN2"/>